<dbReference type="SUPFAM" id="SSF55874">
    <property type="entry name" value="ATPase domain of HSP90 chaperone/DNA topoisomerase II/histidine kinase"/>
    <property type="match status" value="1"/>
</dbReference>
<dbReference type="Gene3D" id="3.30.565.10">
    <property type="entry name" value="Histidine kinase-like ATPase, C-terminal domain"/>
    <property type="match status" value="1"/>
</dbReference>
<keyword evidence="1" id="KW-0723">Serine/threonine-protein kinase</keyword>
<evidence type="ECO:0000313" key="3">
    <source>
        <dbReference type="EMBL" id="MBB4892921.1"/>
    </source>
</evidence>
<dbReference type="RefSeq" id="WP_184348350.1">
    <property type="nucleotide sequence ID" value="NZ_JACHJH010000002.1"/>
</dbReference>
<sequence>MRTATAEFYELTAPASVTTPRLARQFVTGALQATGHSGLVDNACICVSDAVTNVIQHARVPTLQVEITTRTGCAVIAVRDGDANRQPYRRQAGTDDERGRGLALVRDLSHSCGVSLVWDGLNIIGKRVWFELRDR</sequence>
<dbReference type="GO" id="GO:0004674">
    <property type="term" value="F:protein serine/threonine kinase activity"/>
    <property type="evidence" value="ECO:0007669"/>
    <property type="project" value="UniProtKB-KW"/>
</dbReference>
<dbReference type="InterPro" id="IPR036890">
    <property type="entry name" value="HATPase_C_sf"/>
</dbReference>
<comment type="caution">
    <text evidence="3">The sequence shown here is derived from an EMBL/GenBank/DDBJ whole genome shotgun (WGS) entry which is preliminary data.</text>
</comment>
<accession>A0A7W7LNM4</accession>
<keyword evidence="1" id="KW-0808">Transferase</keyword>
<protein>
    <submittedName>
        <fullName evidence="3">Anti-sigma regulatory factor (Ser/Thr protein kinase)</fullName>
    </submittedName>
</protein>
<name>A0A7W7LNM4_9ACTN</name>
<dbReference type="Proteomes" id="UP000556084">
    <property type="component" value="Unassembled WGS sequence"/>
</dbReference>
<dbReference type="EMBL" id="JACHJH010000002">
    <property type="protein sequence ID" value="MBB4892921.1"/>
    <property type="molecule type" value="Genomic_DNA"/>
</dbReference>
<keyword evidence="1" id="KW-0418">Kinase</keyword>
<dbReference type="PANTHER" id="PTHR35526">
    <property type="entry name" value="ANTI-SIGMA-F FACTOR RSBW-RELATED"/>
    <property type="match status" value="1"/>
</dbReference>
<dbReference type="InterPro" id="IPR050267">
    <property type="entry name" value="Anti-sigma-factor_SerPK"/>
</dbReference>
<feature type="domain" description="Histidine kinase/HSP90-like ATPase" evidence="2">
    <location>
        <begin position="14"/>
        <end position="114"/>
    </location>
</feature>
<evidence type="ECO:0000256" key="1">
    <source>
        <dbReference type="ARBA" id="ARBA00022527"/>
    </source>
</evidence>
<dbReference type="Pfam" id="PF13581">
    <property type="entry name" value="HATPase_c_2"/>
    <property type="match status" value="1"/>
</dbReference>
<dbReference type="AlphaFoldDB" id="A0A7W7LNM4"/>
<dbReference type="PANTHER" id="PTHR35526:SF3">
    <property type="entry name" value="ANTI-SIGMA-F FACTOR RSBW"/>
    <property type="match status" value="1"/>
</dbReference>
<evidence type="ECO:0000259" key="2">
    <source>
        <dbReference type="Pfam" id="PF13581"/>
    </source>
</evidence>
<dbReference type="CDD" id="cd16936">
    <property type="entry name" value="HATPase_RsbW-like"/>
    <property type="match status" value="1"/>
</dbReference>
<evidence type="ECO:0000313" key="4">
    <source>
        <dbReference type="Proteomes" id="UP000556084"/>
    </source>
</evidence>
<dbReference type="InterPro" id="IPR003594">
    <property type="entry name" value="HATPase_dom"/>
</dbReference>
<proteinExistence type="predicted"/>
<reference evidence="3 4" key="1">
    <citation type="submission" date="2020-08" db="EMBL/GenBank/DDBJ databases">
        <title>Genomic Encyclopedia of Type Strains, Phase III (KMG-III): the genomes of soil and plant-associated and newly described type strains.</title>
        <authorList>
            <person name="Whitman W."/>
        </authorList>
    </citation>
    <scope>NUCLEOTIDE SEQUENCE [LARGE SCALE GENOMIC DNA]</scope>
    <source>
        <strain evidence="3 4">CECT 3266</strain>
    </source>
</reference>
<organism evidence="3 4">
    <name type="scientific">Streptomyces olivoverticillatus</name>
    <dbReference type="NCBI Taxonomy" id="66427"/>
    <lineage>
        <taxon>Bacteria</taxon>
        <taxon>Bacillati</taxon>
        <taxon>Actinomycetota</taxon>
        <taxon>Actinomycetes</taxon>
        <taxon>Kitasatosporales</taxon>
        <taxon>Streptomycetaceae</taxon>
        <taxon>Streptomyces</taxon>
    </lineage>
</organism>
<gene>
    <name evidence="3" type="ORF">FHS39_001932</name>
</gene>
<keyword evidence="4" id="KW-1185">Reference proteome</keyword>